<evidence type="ECO:0000313" key="2">
    <source>
        <dbReference type="EMBL" id="OQR69046.1"/>
    </source>
</evidence>
<keyword evidence="4" id="KW-1185">Reference proteome</keyword>
<name>A0A1V9X6M2_9ACAR</name>
<organism evidence="2 4">
    <name type="scientific">Tropilaelaps mercedesae</name>
    <dbReference type="NCBI Taxonomy" id="418985"/>
    <lineage>
        <taxon>Eukaryota</taxon>
        <taxon>Metazoa</taxon>
        <taxon>Ecdysozoa</taxon>
        <taxon>Arthropoda</taxon>
        <taxon>Chelicerata</taxon>
        <taxon>Arachnida</taxon>
        <taxon>Acari</taxon>
        <taxon>Parasitiformes</taxon>
        <taxon>Mesostigmata</taxon>
        <taxon>Gamasina</taxon>
        <taxon>Dermanyssoidea</taxon>
        <taxon>Laelapidae</taxon>
        <taxon>Tropilaelaps</taxon>
    </lineage>
</organism>
<keyword evidence="1" id="KW-0812">Transmembrane</keyword>
<feature type="non-terminal residue" evidence="2">
    <location>
        <position position="127"/>
    </location>
</feature>
<keyword evidence="1" id="KW-0472">Membrane</keyword>
<dbReference type="InParanoid" id="A0A1V9X6M2"/>
<evidence type="ECO:0000256" key="1">
    <source>
        <dbReference type="SAM" id="Phobius"/>
    </source>
</evidence>
<feature type="transmembrane region" description="Helical" evidence="1">
    <location>
        <begin position="38"/>
        <end position="56"/>
    </location>
</feature>
<dbReference type="InterPro" id="IPR036259">
    <property type="entry name" value="MFS_trans_sf"/>
</dbReference>
<gene>
    <name evidence="3" type="ORF">BIW11_11502</name>
    <name evidence="2" type="ORF">BIW11_12509</name>
</gene>
<accession>A0A1V9X6M2</accession>
<proteinExistence type="predicted"/>
<feature type="transmembrane region" description="Helical" evidence="1">
    <location>
        <begin position="5"/>
        <end position="26"/>
    </location>
</feature>
<evidence type="ECO:0000313" key="4">
    <source>
        <dbReference type="Proteomes" id="UP000192247"/>
    </source>
</evidence>
<reference evidence="2 4" key="1">
    <citation type="journal article" date="2017" name="Gigascience">
        <title>Draft genome of the honey bee ectoparasitic mite, Tropilaelaps mercedesae, is shaped by the parasitic life history.</title>
        <authorList>
            <person name="Dong X."/>
            <person name="Armstrong S.D."/>
            <person name="Xia D."/>
            <person name="Makepeace B.L."/>
            <person name="Darby A.C."/>
            <person name="Kadowaki T."/>
        </authorList>
    </citation>
    <scope>NUCLEOTIDE SEQUENCE [LARGE SCALE GENOMIC DNA]</scope>
    <source>
        <strain evidence="2">Wuxi-XJTLU</strain>
    </source>
</reference>
<dbReference type="SUPFAM" id="SSF103473">
    <property type="entry name" value="MFS general substrate transporter"/>
    <property type="match status" value="1"/>
</dbReference>
<dbReference type="Proteomes" id="UP000192247">
    <property type="component" value="Unassembled WGS sequence"/>
</dbReference>
<feature type="transmembrane region" description="Helical" evidence="1">
    <location>
        <begin position="91"/>
        <end position="113"/>
    </location>
</feature>
<protein>
    <submittedName>
        <fullName evidence="2">Uncharacterized protein</fullName>
    </submittedName>
</protein>
<dbReference type="EMBL" id="MNPL01022359">
    <property type="protein sequence ID" value="OQR69046.1"/>
    <property type="molecule type" value="Genomic_DNA"/>
</dbReference>
<keyword evidence="1" id="KW-1133">Transmembrane helix</keyword>
<comment type="caution">
    <text evidence="2">The sequence shown here is derived from an EMBL/GenBank/DDBJ whole genome shotgun (WGS) entry which is preliminary data.</text>
</comment>
<dbReference type="EMBL" id="MNPL01016843">
    <property type="protein sequence ID" value="OQR70637.1"/>
    <property type="molecule type" value="Genomic_DNA"/>
</dbReference>
<evidence type="ECO:0000313" key="3">
    <source>
        <dbReference type="EMBL" id="OQR70637.1"/>
    </source>
</evidence>
<dbReference type="AlphaFoldDB" id="A0A1V9X6M2"/>
<sequence length="127" mass="14202">MFYPLFMNTLSLYMHFNVFVVLLDVAQDNGVSAQEAPLLNLIFSVVEIFAYLSTGFLPNEKQGRTRTLQIICQLVCSAIPFLYSISSTFTAFAVLTAINAYTIGTMLLLNVILMRQYLGEALFARAL</sequence>